<dbReference type="Pfam" id="PF01048">
    <property type="entry name" value="PNP_UDP_1"/>
    <property type="match status" value="1"/>
</dbReference>
<dbReference type="GO" id="GO:0005829">
    <property type="term" value="C:cytosol"/>
    <property type="evidence" value="ECO:0007669"/>
    <property type="project" value="TreeGrafter"/>
</dbReference>
<evidence type="ECO:0000259" key="7">
    <source>
        <dbReference type="Pfam" id="PF01048"/>
    </source>
</evidence>
<evidence type="ECO:0000256" key="4">
    <source>
        <dbReference type="ARBA" id="ARBA00023167"/>
    </source>
</evidence>
<organism evidence="8 9">
    <name type="scientific">Ligilactobacillus saerimneri</name>
    <dbReference type="NCBI Taxonomy" id="228229"/>
    <lineage>
        <taxon>Bacteria</taxon>
        <taxon>Bacillati</taxon>
        <taxon>Bacillota</taxon>
        <taxon>Bacilli</taxon>
        <taxon>Lactobacillales</taxon>
        <taxon>Lactobacillaceae</taxon>
        <taxon>Ligilactobacillus</taxon>
    </lineage>
</organism>
<dbReference type="FunFam" id="3.40.50.1580:FF:000001">
    <property type="entry name" value="MTA/SAH nucleosidase family protein"/>
    <property type="match status" value="1"/>
</dbReference>
<proteinExistence type="inferred from homology"/>
<dbReference type="GO" id="GO:0009164">
    <property type="term" value="P:nucleoside catabolic process"/>
    <property type="evidence" value="ECO:0007669"/>
    <property type="project" value="InterPro"/>
</dbReference>
<dbReference type="NCBIfam" id="NF004079">
    <property type="entry name" value="PRK05584.1"/>
    <property type="match status" value="1"/>
</dbReference>
<comment type="similarity">
    <text evidence="6">Belongs to the PNP/UDP phosphorylase family. MtnN subfamily.</text>
</comment>
<protein>
    <recommendedName>
        <fullName evidence="6">5'-methylthioadenosine/S-adenosylhomocysteine nucleosidase</fullName>
        <shortName evidence="6">MTA/SAH nucleosidase</shortName>
        <shortName evidence="6">MTAN</shortName>
        <ecNumber evidence="6">3.2.2.9</ecNumber>
    </recommendedName>
    <alternativeName>
        <fullName evidence="6">5'-deoxyadenosine nucleosidase</fullName>
        <shortName evidence="6">DOA nucleosidase</shortName>
        <shortName evidence="6">dAdo nucleosidase</shortName>
    </alternativeName>
    <alternativeName>
        <fullName evidence="6">5'-methylthioadenosine nucleosidase</fullName>
        <shortName evidence="6">MTA nucleosidase</shortName>
    </alternativeName>
    <alternativeName>
        <fullName evidence="6">S-adenosylhomocysteine nucleosidase</fullName>
        <shortName evidence="6">AdoHcy nucleosidase</shortName>
        <shortName evidence="6">SAH nucleosidase</shortName>
        <shortName evidence="6">SRH nucleosidase</shortName>
    </alternativeName>
</protein>
<dbReference type="RefSeq" id="WP_009551869.1">
    <property type="nucleotide sequence ID" value="NZ_CALVCX010000042.1"/>
</dbReference>
<gene>
    <name evidence="6" type="primary">mtnN</name>
    <name evidence="8" type="ORF">GTO87_05380</name>
</gene>
<dbReference type="GO" id="GO:0019284">
    <property type="term" value="P:L-methionine salvage from S-adenosylmethionine"/>
    <property type="evidence" value="ECO:0007669"/>
    <property type="project" value="TreeGrafter"/>
</dbReference>
<evidence type="ECO:0000256" key="5">
    <source>
        <dbReference type="ARBA" id="ARBA00050313"/>
    </source>
</evidence>
<dbReference type="PANTHER" id="PTHR46832">
    <property type="entry name" value="5'-METHYLTHIOADENOSINE/S-ADENOSYLHOMOCYSTEINE NUCLEOSIDASE"/>
    <property type="match status" value="1"/>
</dbReference>
<dbReference type="UniPathway" id="UPA00904">
    <property type="reaction ID" value="UER00871"/>
</dbReference>
<evidence type="ECO:0000313" key="9">
    <source>
        <dbReference type="Proteomes" id="UP000510886"/>
    </source>
</evidence>
<feature type="binding site" evidence="6">
    <location>
        <position position="78"/>
    </location>
    <ligand>
        <name>substrate</name>
    </ligand>
</feature>
<dbReference type="PANTHER" id="PTHR46832:SF1">
    <property type="entry name" value="5'-METHYLTHIOADENOSINE_S-ADENOSYLHOMOCYSTEINE NUCLEOSIDASE"/>
    <property type="match status" value="1"/>
</dbReference>
<sequence>MKYGIICAMEEEIRMLRDNLQNLQEQEYGKIVFYSGQINDNEVVLVRSGIGKVQAGVVTALLAVNYHVDCVINSGSAGGIGAGLHVGDLVLSTMAAYHDADATAFGYEPGQLPQQPQRFAADPALRAKISQAAQATGWHIQEGLIVSGDQFVSSQAQIQAIKAIYPEALCCEMEGAAIAQVAHQFQLPFVIVRAMSDVGDEDAGQSFDEFILEAGKRSAQMILQMLAVKKGE</sequence>
<dbReference type="EC" id="3.2.2.9" evidence="6"/>
<keyword evidence="2 6" id="KW-0028">Amino-acid biosynthesis</keyword>
<dbReference type="EMBL" id="CP047418">
    <property type="protein sequence ID" value="QLL78083.1"/>
    <property type="molecule type" value="Genomic_DNA"/>
</dbReference>
<evidence type="ECO:0000256" key="3">
    <source>
        <dbReference type="ARBA" id="ARBA00022801"/>
    </source>
</evidence>
<evidence type="ECO:0000256" key="1">
    <source>
        <dbReference type="ARBA" id="ARBA00004945"/>
    </source>
</evidence>
<comment type="catalytic activity">
    <reaction evidence="6">
        <text>S-adenosyl-L-homocysteine + H2O = S-(5-deoxy-D-ribos-5-yl)-L-homocysteine + adenine</text>
        <dbReference type="Rhea" id="RHEA:17805"/>
        <dbReference type="ChEBI" id="CHEBI:15377"/>
        <dbReference type="ChEBI" id="CHEBI:16708"/>
        <dbReference type="ChEBI" id="CHEBI:57856"/>
        <dbReference type="ChEBI" id="CHEBI:58195"/>
        <dbReference type="EC" id="3.2.2.9"/>
    </reaction>
</comment>
<reference evidence="8 9" key="1">
    <citation type="submission" date="2020-01" db="EMBL/GenBank/DDBJ databases">
        <title>Complete and circular genome sequences of six lactobacillus isolates from horses.</title>
        <authorList>
            <person name="Hassan H.M."/>
        </authorList>
    </citation>
    <scope>NUCLEOTIDE SEQUENCE [LARGE SCALE GENOMIC DNA]</scope>
    <source>
        <strain evidence="8 9">1A</strain>
    </source>
</reference>
<feature type="binding site" evidence="6">
    <location>
        <position position="152"/>
    </location>
    <ligand>
        <name>substrate</name>
    </ligand>
</feature>
<dbReference type="InterPro" id="IPR035994">
    <property type="entry name" value="Nucleoside_phosphorylase_sf"/>
</dbReference>
<dbReference type="KEGG" id="lsw:GTO87_05380"/>
<dbReference type="Proteomes" id="UP000510886">
    <property type="component" value="Chromosome"/>
</dbReference>
<accession>A0A7H9EK40</accession>
<feature type="domain" description="Nucleoside phosphorylase" evidence="7">
    <location>
        <begin position="2"/>
        <end position="226"/>
    </location>
</feature>
<comment type="catalytic activity">
    <reaction evidence="6">
        <text>S-methyl-5'-thioadenosine + H2O = 5-(methylsulfanyl)-D-ribose + adenine</text>
        <dbReference type="Rhea" id="RHEA:13617"/>
        <dbReference type="ChEBI" id="CHEBI:15377"/>
        <dbReference type="ChEBI" id="CHEBI:16708"/>
        <dbReference type="ChEBI" id="CHEBI:17509"/>
        <dbReference type="ChEBI" id="CHEBI:78440"/>
        <dbReference type="EC" id="3.2.2.9"/>
    </reaction>
</comment>
<keyword evidence="4 6" id="KW-0486">Methionine biosynthesis</keyword>
<keyword evidence="8" id="KW-0326">Glycosidase</keyword>
<dbReference type="AlphaFoldDB" id="A0A7H9EK40"/>
<comment type="function">
    <text evidence="6">Catalyzes the irreversible cleavage of the glycosidic bond in both 5'-methylthioadenosine (MTA) and S-adenosylhomocysteine (SAH/AdoHcy) to adenine and the corresponding thioribose, 5'-methylthioribose and S-ribosylhomocysteine, respectively. Also cleaves 5'-deoxyadenosine, a toxic by-product of radical S-adenosylmethionine (SAM) enzymes, into 5-deoxyribose and adenine.</text>
</comment>
<keyword evidence="3 6" id="KW-0378">Hydrolase</keyword>
<dbReference type="CDD" id="cd09008">
    <property type="entry name" value="MTAN"/>
    <property type="match status" value="1"/>
</dbReference>
<dbReference type="InterPro" id="IPR010049">
    <property type="entry name" value="MTA_SAH_Nsdase"/>
</dbReference>
<feature type="active site" description="Proton donor" evidence="6">
    <location>
        <position position="197"/>
    </location>
</feature>
<comment type="catalytic activity">
    <reaction evidence="5">
        <text>5'-deoxyadenosine + H2O = 5-deoxy-D-ribose + adenine</text>
        <dbReference type="Rhea" id="RHEA:29859"/>
        <dbReference type="ChEBI" id="CHEBI:15377"/>
        <dbReference type="ChEBI" id="CHEBI:16708"/>
        <dbReference type="ChEBI" id="CHEBI:17319"/>
        <dbReference type="ChEBI" id="CHEBI:149540"/>
        <dbReference type="EC" id="3.2.2.9"/>
    </reaction>
    <physiologicalReaction direction="left-to-right" evidence="5">
        <dbReference type="Rhea" id="RHEA:29860"/>
    </physiologicalReaction>
</comment>
<feature type="active site" description="Proton acceptor" evidence="6">
    <location>
        <position position="12"/>
    </location>
</feature>
<evidence type="ECO:0000256" key="2">
    <source>
        <dbReference type="ARBA" id="ARBA00022605"/>
    </source>
</evidence>
<evidence type="ECO:0000256" key="6">
    <source>
        <dbReference type="HAMAP-Rule" id="MF_01684"/>
    </source>
</evidence>
<name>A0A7H9EK40_9LACO</name>
<dbReference type="GO" id="GO:0008782">
    <property type="term" value="F:adenosylhomocysteine nucleosidase activity"/>
    <property type="evidence" value="ECO:0007669"/>
    <property type="project" value="UniProtKB-UniRule"/>
</dbReference>
<dbReference type="GO" id="GO:0008930">
    <property type="term" value="F:methylthioadenosine nucleosidase activity"/>
    <property type="evidence" value="ECO:0007669"/>
    <property type="project" value="UniProtKB-UniRule"/>
</dbReference>
<dbReference type="NCBIfam" id="TIGR01704">
    <property type="entry name" value="MTA_SAH-Nsdase"/>
    <property type="match status" value="1"/>
</dbReference>
<dbReference type="GO" id="GO:0019509">
    <property type="term" value="P:L-methionine salvage from methylthioadenosine"/>
    <property type="evidence" value="ECO:0007669"/>
    <property type="project" value="UniProtKB-UniRule"/>
</dbReference>
<dbReference type="Gene3D" id="3.40.50.1580">
    <property type="entry name" value="Nucleoside phosphorylase domain"/>
    <property type="match status" value="1"/>
</dbReference>
<dbReference type="InterPro" id="IPR000845">
    <property type="entry name" value="Nucleoside_phosphorylase_d"/>
</dbReference>
<dbReference type="SUPFAM" id="SSF53167">
    <property type="entry name" value="Purine and uridine phosphorylases"/>
    <property type="match status" value="1"/>
</dbReference>
<dbReference type="HAMAP" id="MF_01684">
    <property type="entry name" value="Salvage_MtnN"/>
    <property type="match status" value="1"/>
</dbReference>
<feature type="binding site" evidence="6">
    <location>
        <begin position="173"/>
        <end position="174"/>
    </location>
    <ligand>
        <name>substrate</name>
    </ligand>
</feature>
<evidence type="ECO:0000313" key="8">
    <source>
        <dbReference type="EMBL" id="QLL78083.1"/>
    </source>
</evidence>
<comment type="pathway">
    <text evidence="1 6">Amino-acid biosynthesis; L-methionine biosynthesis via salvage pathway; S-methyl-5-thio-alpha-D-ribose 1-phosphate from S-methyl-5'-thioadenosine (hydrolase route): step 1/2.</text>
</comment>